<dbReference type="Gene3D" id="3.20.20.410">
    <property type="entry name" value="Protein of unknown function UPF0759"/>
    <property type="match status" value="1"/>
</dbReference>
<dbReference type="PANTHER" id="PTHR30348">
    <property type="entry name" value="UNCHARACTERIZED PROTEIN YECE"/>
    <property type="match status" value="1"/>
</dbReference>
<dbReference type="Proteomes" id="UP000239833">
    <property type="component" value="Chromosome"/>
</dbReference>
<name>A0A2L1U701_9BACL</name>
<dbReference type="GeneID" id="64220917"/>
<protein>
    <recommendedName>
        <fullName evidence="3">DUF72 domain-containing protein</fullName>
    </recommendedName>
</protein>
<dbReference type="STRING" id="147375.BXP28_17725"/>
<dbReference type="PANTHER" id="PTHR30348:SF13">
    <property type="entry name" value="UPF0759 PROTEIN YUNF"/>
    <property type="match status" value="1"/>
</dbReference>
<dbReference type="RefSeq" id="WP_077996300.1">
    <property type="nucleotide sequence ID" value="NZ_CP019655.1"/>
</dbReference>
<dbReference type="SUPFAM" id="SSF117396">
    <property type="entry name" value="TM1631-like"/>
    <property type="match status" value="1"/>
</dbReference>
<dbReference type="Pfam" id="PF01904">
    <property type="entry name" value="DUF72"/>
    <property type="match status" value="1"/>
</dbReference>
<dbReference type="InterPro" id="IPR036520">
    <property type="entry name" value="UPF0759_sf"/>
</dbReference>
<organism evidence="1 2">
    <name type="scientific">Paenibacillus larvae subsp. larvae</name>
    <dbReference type="NCBI Taxonomy" id="147375"/>
    <lineage>
        <taxon>Bacteria</taxon>
        <taxon>Bacillati</taxon>
        <taxon>Bacillota</taxon>
        <taxon>Bacilli</taxon>
        <taxon>Bacillales</taxon>
        <taxon>Paenibacillaceae</taxon>
        <taxon>Paenibacillus</taxon>
    </lineage>
</organism>
<proteinExistence type="predicted"/>
<dbReference type="EMBL" id="CP019655">
    <property type="protein sequence ID" value="AVF28638.1"/>
    <property type="molecule type" value="Genomic_DNA"/>
</dbReference>
<dbReference type="AlphaFoldDB" id="A0A2L1U701"/>
<gene>
    <name evidence="1" type="ORF">ERICIII_04629</name>
</gene>
<sequence length="281" mass="32828">MIQIGLTGWGDHEDLYEGTPKSKDRLPMYCGHFPIVEVDSCFYAVQSLHNMSKWTEQAPDSFSFICKAYQGMTGHLRGKNPFTDTKEMFDAYLESLRPMREAGKLKAVLFQYPPWFTCIKENVDILRETRERMKDVPVALEFRHQSWFVPEMREKTLAFMKREQWIHSICDEPQAGEGSIPTVAVPTDEKLTLVRLHGRNVRGWNQSGNENWREVRYLYRYNEQELKEWAERLRILEQSVREIAVIFNNNSGGDAAANAKQLINLLDIDYQDLAPRQLDLF</sequence>
<dbReference type="InterPro" id="IPR002763">
    <property type="entry name" value="DUF72"/>
</dbReference>
<reference evidence="2" key="1">
    <citation type="submission" date="2017-02" db="EMBL/GenBank/DDBJ databases">
        <title>Delineation of Paenibacillus larvae strains originating from foulbrood outbreaks.</title>
        <authorList>
            <person name="Beims H."/>
            <person name="Bunk B."/>
            <person name="Sproeer C."/>
            <person name="Mohr K.I."/>
            <person name="Pradella S."/>
            <person name="Guenther G."/>
            <person name="Rohde M."/>
            <person name="von der Ohe W."/>
            <person name="Steinert M."/>
        </authorList>
    </citation>
    <scope>NUCLEOTIDE SEQUENCE [LARGE SCALE GENOMIC DNA]</scope>
    <source>
        <strain evidence="2">Eric_III</strain>
    </source>
</reference>
<evidence type="ECO:0000313" key="1">
    <source>
        <dbReference type="EMBL" id="AVF28638.1"/>
    </source>
</evidence>
<evidence type="ECO:0000313" key="2">
    <source>
        <dbReference type="Proteomes" id="UP000239833"/>
    </source>
</evidence>
<accession>A0A2L1U701</accession>
<evidence type="ECO:0008006" key="3">
    <source>
        <dbReference type="Google" id="ProtNLM"/>
    </source>
</evidence>